<accession>A0AAZ3S5W3</accession>
<dbReference type="CTD" id="322626"/>
<dbReference type="CDD" id="cd05356">
    <property type="entry name" value="17beta-HSD1_like_SDR_c"/>
    <property type="match status" value="1"/>
</dbReference>
<dbReference type="InterPro" id="IPR051019">
    <property type="entry name" value="VLCFA-Steroid_DH"/>
</dbReference>
<dbReference type="GO" id="GO:0016491">
    <property type="term" value="F:oxidoreductase activity"/>
    <property type="evidence" value="ECO:0007669"/>
    <property type="project" value="UniProtKB-KW"/>
</dbReference>
<dbReference type="InterPro" id="IPR002347">
    <property type="entry name" value="SDR_fam"/>
</dbReference>
<organism evidence="4 5">
    <name type="scientific">Oncorhynchus tshawytscha</name>
    <name type="common">Chinook salmon</name>
    <name type="synonym">Salmo tshawytscha</name>
    <dbReference type="NCBI Taxonomy" id="74940"/>
    <lineage>
        <taxon>Eukaryota</taxon>
        <taxon>Metazoa</taxon>
        <taxon>Chordata</taxon>
        <taxon>Craniata</taxon>
        <taxon>Vertebrata</taxon>
        <taxon>Euteleostomi</taxon>
        <taxon>Actinopterygii</taxon>
        <taxon>Neopterygii</taxon>
        <taxon>Teleostei</taxon>
        <taxon>Protacanthopterygii</taxon>
        <taxon>Salmoniformes</taxon>
        <taxon>Salmonidae</taxon>
        <taxon>Salmoninae</taxon>
        <taxon>Oncorhynchus</taxon>
    </lineage>
</organism>
<dbReference type="PANTHER" id="PTHR43899">
    <property type="entry name" value="RH59310P"/>
    <property type="match status" value="1"/>
</dbReference>
<reference evidence="5" key="1">
    <citation type="journal article" date="2018" name="PLoS ONE">
        <title>Chinook salmon (Oncorhynchus tshawytscha) genome and transcriptome.</title>
        <authorList>
            <person name="Christensen K.A."/>
            <person name="Leong J.S."/>
            <person name="Sakhrani D."/>
            <person name="Biagi C.A."/>
            <person name="Minkley D.R."/>
            <person name="Withler R.E."/>
            <person name="Rondeau E.B."/>
            <person name="Koop B.F."/>
            <person name="Devlin R.H."/>
        </authorList>
    </citation>
    <scope>NUCLEOTIDE SEQUENCE [LARGE SCALE GENOMIC DNA]</scope>
</reference>
<name>A0AAZ3S5W3_ONCTS</name>
<dbReference type="Ensembl" id="ENSOTST00005115232.1">
    <property type="protein sequence ID" value="ENSOTSP00005148515.1"/>
    <property type="gene ID" value="ENSOTSG00005013884.2"/>
</dbReference>
<keyword evidence="2" id="KW-0444">Lipid biosynthesis</keyword>
<reference evidence="4" key="3">
    <citation type="submission" date="2025-09" db="UniProtKB">
        <authorList>
            <consortium name="Ensembl"/>
        </authorList>
    </citation>
    <scope>IDENTIFICATION</scope>
</reference>
<keyword evidence="5" id="KW-1185">Reference proteome</keyword>
<keyword evidence="2" id="KW-0752">Steroid biosynthesis</keyword>
<reference evidence="4" key="2">
    <citation type="submission" date="2025-08" db="UniProtKB">
        <authorList>
            <consortium name="Ensembl"/>
        </authorList>
    </citation>
    <scope>IDENTIFICATION</scope>
</reference>
<dbReference type="Pfam" id="PF00106">
    <property type="entry name" value="adh_short"/>
    <property type="match status" value="1"/>
</dbReference>
<dbReference type="PANTHER" id="PTHR43899:SF18">
    <property type="entry name" value="VERY-LONG-CHAIN 3-OXOACYL-COA REDUCTASE-B"/>
    <property type="match status" value="1"/>
</dbReference>
<dbReference type="RefSeq" id="XP_042173880.1">
    <property type="nucleotide sequence ID" value="XM_042317946.1"/>
</dbReference>
<sequence length="326" mass="35566">MSSTGETLLRAVETPLFWIGALTAAYFSVCSVCRLLSGLRVWVLGNGRVVSPAKLGKWAVVTGATDGIGKAYAEELARRGFSIVLISRTQEKLDDVAKSIVTASSLLESKYGVETKSIAVDFSATDIYPKIEAGLTGLEIGVLVNNVGMSYSYPEFFLNVPNLDSFIDTMVNINITSVCQMTRMVLPGMVERKKGAILNISSASGMYPCPLLTIYSASKAFVDFFSRGLEAEYKSKGILIQSVLPFFVATKLSKIRRATLDKPNPDRYVAAELNTVGLQSQTNGYLPHAVMGWLTTVLCPARLLNSYIMGLHLGMRSRYLKKQKQG</sequence>
<dbReference type="AlphaFoldDB" id="A0AAZ3S5W3"/>
<dbReference type="PIRSF" id="PIRSF000126">
    <property type="entry name" value="11-beta-HSD1"/>
    <property type="match status" value="1"/>
</dbReference>
<dbReference type="Proteomes" id="UP000694402">
    <property type="component" value="Unassembled WGS sequence"/>
</dbReference>
<gene>
    <name evidence="4" type="primary">hsd17b12b</name>
</gene>
<keyword evidence="2" id="KW-0443">Lipid metabolism</keyword>
<dbReference type="GeneID" id="112263883"/>
<evidence type="ECO:0000256" key="3">
    <source>
        <dbReference type="ARBA" id="ARBA00023002"/>
    </source>
</evidence>
<keyword evidence="3" id="KW-0560">Oxidoreductase</keyword>
<dbReference type="FunFam" id="3.40.50.720:FF:000137">
    <property type="entry name" value="Hydroxysteroid (17-beta) dehydrogenase 3"/>
    <property type="match status" value="1"/>
</dbReference>
<dbReference type="KEGG" id="otw:112263883"/>
<proteinExistence type="predicted"/>
<keyword evidence="1" id="KW-0521">NADP</keyword>
<protein>
    <submittedName>
        <fullName evidence="4">Uncharacterized protein</fullName>
    </submittedName>
</protein>
<evidence type="ECO:0000313" key="5">
    <source>
        <dbReference type="Proteomes" id="UP000694402"/>
    </source>
</evidence>
<evidence type="ECO:0000256" key="2">
    <source>
        <dbReference type="ARBA" id="ARBA00022955"/>
    </source>
</evidence>
<dbReference type="GO" id="GO:0005783">
    <property type="term" value="C:endoplasmic reticulum"/>
    <property type="evidence" value="ECO:0007669"/>
    <property type="project" value="TreeGrafter"/>
</dbReference>
<dbReference type="GeneTree" id="ENSGT00940000154860"/>
<evidence type="ECO:0000256" key="1">
    <source>
        <dbReference type="ARBA" id="ARBA00022857"/>
    </source>
</evidence>
<dbReference type="GO" id="GO:0006694">
    <property type="term" value="P:steroid biosynthetic process"/>
    <property type="evidence" value="ECO:0007669"/>
    <property type="project" value="UniProtKB-KW"/>
</dbReference>
<evidence type="ECO:0000313" key="4">
    <source>
        <dbReference type="Ensembl" id="ENSOTSP00005148515.1"/>
    </source>
</evidence>